<sequence>MDLENLKQRLETVIFDATETDGDDPAVRSAFCKQLAEEIHAEAVSSIQRSLENNSNDASDASKEIYLSKLEEVLSQRSAFPSAVIQHRRDGLHKQRKALEAGKRQVKTPVKLTLPPHDFLMQKNPEQCLQELVQLEKDVVDFLSVLSHVRQGESNFI</sequence>
<gene>
    <name evidence="1" type="ORF">DSTB1V02_LOCUS9630</name>
</gene>
<dbReference type="EMBL" id="LR902029">
    <property type="protein sequence ID" value="CAD7249843.1"/>
    <property type="molecule type" value="Genomic_DNA"/>
</dbReference>
<name>A0A7R9A990_9CRUS</name>
<evidence type="ECO:0000313" key="2">
    <source>
        <dbReference type="Proteomes" id="UP000677054"/>
    </source>
</evidence>
<dbReference type="AlphaFoldDB" id="A0A7R9A990"/>
<evidence type="ECO:0000313" key="1">
    <source>
        <dbReference type="EMBL" id="CAD7249843.1"/>
    </source>
</evidence>
<proteinExistence type="predicted"/>
<protein>
    <submittedName>
        <fullName evidence="1">Uncharacterized protein</fullName>
    </submittedName>
</protein>
<accession>A0A7R9A990</accession>
<organism evidence="1">
    <name type="scientific">Darwinula stevensoni</name>
    <dbReference type="NCBI Taxonomy" id="69355"/>
    <lineage>
        <taxon>Eukaryota</taxon>
        <taxon>Metazoa</taxon>
        <taxon>Ecdysozoa</taxon>
        <taxon>Arthropoda</taxon>
        <taxon>Crustacea</taxon>
        <taxon>Oligostraca</taxon>
        <taxon>Ostracoda</taxon>
        <taxon>Podocopa</taxon>
        <taxon>Podocopida</taxon>
        <taxon>Darwinulocopina</taxon>
        <taxon>Darwinuloidea</taxon>
        <taxon>Darwinulidae</taxon>
        <taxon>Darwinula</taxon>
    </lineage>
</organism>
<reference evidence="1" key="1">
    <citation type="submission" date="2020-11" db="EMBL/GenBank/DDBJ databases">
        <authorList>
            <person name="Tran Van P."/>
        </authorList>
    </citation>
    <scope>NUCLEOTIDE SEQUENCE</scope>
</reference>
<dbReference type="Proteomes" id="UP000677054">
    <property type="component" value="Unassembled WGS sequence"/>
</dbReference>
<dbReference type="EMBL" id="CAJPEV010002512">
    <property type="protein sequence ID" value="CAG0897167.1"/>
    <property type="molecule type" value="Genomic_DNA"/>
</dbReference>
<keyword evidence="2" id="KW-1185">Reference proteome</keyword>